<keyword evidence="3" id="KW-1185">Reference proteome</keyword>
<evidence type="ECO:0000313" key="2">
    <source>
        <dbReference type="EMBL" id="CAD8164402.1"/>
    </source>
</evidence>
<sequence>MYLLVFLCFTYEALGNEVLFDSSFTSNSFTTSEGWNEFQRQGVSFNIGAYQSQNYFGLNTFVGSFLHNDGISKMFYSLPPHYAIRVKGTTLIKITGIYAQNMGGVLIDGKISITKFMRSYYQDPNNPQMYLKGEFDVTELHYATSALIQLEFGNSNEGYNVTFGLRDFYFYIQKCPSGCESCDNAIACNSWKLQYRSLTNQQFSTFDTEGWQISTKFNNLDTNTYMSLENCIGKSFDTVYFGFGLLNQQITKTIELPLHYKVKISYHQLLYTINPKFSYNWVMEIDGQIITTKTFGYIFGTPPHLCIYVYPPVSINEGQTGEIYDQINFESSHTKQFLNYATYPTNYIFSDSLIKWAIRDFEVYIKKCHASCLYSCKGPGPQDCVDDVLYKLFQFYSVFTETTFTNNDGWQMIKATPLSILRCMDSLVAVGTKFFQGSNYFQKIYYLTQTHTSVSISFTLYQIDKFTGEKLFVLVDDVEVKQVSLLPVTIDDGLPFCGVDTDYDKRIVVNVTGIAHSQKVLIVQLYTNQIASATGSWGIRNFVLTIDRKQMPTEFTNLNLDSNDYKDWVFTPTTFQLSLCSSKTLFGGTSSLDENSSLRKIIKNIPEHEKIKIEFKIVLKVVSDKNIQLAFDIDGTRVFEKYLQTKTLLYCDASTNSNFYSIEEIYDHKNSEVFLLISTSNSVGLMWGIRDFKLSYYQRQIYTG</sequence>
<dbReference type="PANTHER" id="PTHR39767">
    <property type="entry name" value="CALCIUM/CALMODULIN-BINDING MEMBRANE PROTEIN PCM4-RELATED"/>
    <property type="match status" value="1"/>
</dbReference>
<dbReference type="AlphaFoldDB" id="A0A8S1UKY9"/>
<comment type="caution">
    <text evidence="2">The sequence shown here is derived from an EMBL/GenBank/DDBJ whole genome shotgun (WGS) entry which is preliminary data.</text>
</comment>
<name>A0A8S1UKY9_PAROT</name>
<protein>
    <submittedName>
        <fullName evidence="2">Uncharacterized protein</fullName>
    </submittedName>
</protein>
<dbReference type="EMBL" id="CAJJDP010000045">
    <property type="protein sequence ID" value="CAD8164402.1"/>
    <property type="molecule type" value="Genomic_DNA"/>
</dbReference>
<dbReference type="Proteomes" id="UP000683925">
    <property type="component" value="Unassembled WGS sequence"/>
</dbReference>
<organism evidence="2 3">
    <name type="scientific">Paramecium octaurelia</name>
    <dbReference type="NCBI Taxonomy" id="43137"/>
    <lineage>
        <taxon>Eukaryota</taxon>
        <taxon>Sar</taxon>
        <taxon>Alveolata</taxon>
        <taxon>Ciliophora</taxon>
        <taxon>Intramacronucleata</taxon>
        <taxon>Oligohymenophorea</taxon>
        <taxon>Peniculida</taxon>
        <taxon>Parameciidae</taxon>
        <taxon>Paramecium</taxon>
    </lineage>
</organism>
<dbReference type="InterPro" id="IPR006212">
    <property type="entry name" value="Furin_repeat"/>
</dbReference>
<dbReference type="OMA" id="PHYAIRV"/>
<feature type="chain" id="PRO_5035850587" evidence="1">
    <location>
        <begin position="16"/>
        <end position="704"/>
    </location>
</feature>
<reference evidence="2" key="1">
    <citation type="submission" date="2021-01" db="EMBL/GenBank/DDBJ databases">
        <authorList>
            <consortium name="Genoscope - CEA"/>
            <person name="William W."/>
        </authorList>
    </citation>
    <scope>NUCLEOTIDE SEQUENCE</scope>
</reference>
<accession>A0A8S1UKY9</accession>
<feature type="signal peptide" evidence="1">
    <location>
        <begin position="1"/>
        <end position="15"/>
    </location>
</feature>
<dbReference type="OrthoDB" id="302424at2759"/>
<gene>
    <name evidence="2" type="ORF">POCTA_138.1.T0450035</name>
</gene>
<proteinExistence type="predicted"/>
<evidence type="ECO:0000256" key="1">
    <source>
        <dbReference type="SAM" id="SignalP"/>
    </source>
</evidence>
<dbReference type="PANTHER" id="PTHR39767:SF2">
    <property type="entry name" value="CHROMOSOME UNDETERMINED SCAFFOLD_1, WHOLE GENOME SHOTGUN SEQUENCE"/>
    <property type="match status" value="1"/>
</dbReference>
<dbReference type="CDD" id="cd00064">
    <property type="entry name" value="FU"/>
    <property type="match status" value="1"/>
</dbReference>
<evidence type="ECO:0000313" key="3">
    <source>
        <dbReference type="Proteomes" id="UP000683925"/>
    </source>
</evidence>
<keyword evidence="1" id="KW-0732">Signal</keyword>